<comment type="caution">
    <text evidence="6">The sequence shown here is derived from an EMBL/GenBank/DDBJ whole genome shotgun (WGS) entry which is preliminary data.</text>
</comment>
<dbReference type="Pfam" id="PF11794">
    <property type="entry name" value="HpaB_N"/>
    <property type="match status" value="1"/>
</dbReference>
<dbReference type="Gene3D" id="2.40.110.10">
    <property type="entry name" value="Butyryl-CoA Dehydrogenase, subunit A, domain 2"/>
    <property type="match status" value="1"/>
</dbReference>
<evidence type="ECO:0000259" key="5">
    <source>
        <dbReference type="Pfam" id="PF11794"/>
    </source>
</evidence>
<dbReference type="InterPro" id="IPR009100">
    <property type="entry name" value="AcylCoA_DH/oxidase_NM_dom_sf"/>
</dbReference>
<dbReference type="Pfam" id="PF03241">
    <property type="entry name" value="HpaB"/>
    <property type="match status" value="1"/>
</dbReference>
<evidence type="ECO:0000256" key="3">
    <source>
        <dbReference type="ARBA" id="ARBA00023002"/>
    </source>
</evidence>
<dbReference type="Proteomes" id="UP000241848">
    <property type="component" value="Unassembled WGS sequence"/>
</dbReference>
<dbReference type="GO" id="GO:0016627">
    <property type="term" value="F:oxidoreductase activity, acting on the CH-CH group of donors"/>
    <property type="evidence" value="ECO:0007669"/>
    <property type="project" value="InterPro"/>
</dbReference>
<dbReference type="PIRSF" id="PIRSF000331">
    <property type="entry name" value="HpaA_HpaB"/>
    <property type="match status" value="1"/>
</dbReference>
<proteinExistence type="predicted"/>
<evidence type="ECO:0000313" key="6">
    <source>
        <dbReference type="EMBL" id="PSR22889.1"/>
    </source>
</evidence>
<keyword evidence="3" id="KW-0560">Oxidoreductase</keyword>
<dbReference type="PANTHER" id="PTHR36117:SF3">
    <property type="entry name" value="4-HYDROXYPHENYLACETATE 3-MONOOXYGENASE-RELATED"/>
    <property type="match status" value="1"/>
</dbReference>
<dbReference type="PANTHER" id="PTHR36117">
    <property type="entry name" value="4-HYDROXYPHENYLACETATE 3-MONOOXYGENASE-RELATED"/>
    <property type="match status" value="1"/>
</dbReference>
<reference evidence="6 7" key="1">
    <citation type="journal article" date="2014" name="BMC Genomics">
        <title>Comparison of environmental and isolate Sulfobacillus genomes reveals diverse carbon, sulfur, nitrogen, and hydrogen metabolisms.</title>
        <authorList>
            <person name="Justice N.B."/>
            <person name="Norman A."/>
            <person name="Brown C.T."/>
            <person name="Singh A."/>
            <person name="Thomas B.C."/>
            <person name="Banfield J.F."/>
        </authorList>
    </citation>
    <scope>NUCLEOTIDE SEQUENCE [LARGE SCALE GENOMIC DNA]</scope>
    <source>
        <strain evidence="6">AMDSBA3</strain>
    </source>
</reference>
<feature type="domain" description="HpaB/PvcC/4-BUDH N-terminal" evidence="5">
    <location>
        <begin position="6"/>
        <end position="268"/>
    </location>
</feature>
<evidence type="ECO:0000256" key="1">
    <source>
        <dbReference type="ARBA" id="ARBA00022630"/>
    </source>
</evidence>
<keyword evidence="1" id="KW-0285">Flavoprotein</keyword>
<dbReference type="InterPro" id="IPR024674">
    <property type="entry name" value="HpaB/PvcC/4-BUDH_N"/>
</dbReference>
<organism evidence="6 7">
    <name type="scientific">Sulfobacillus acidophilus</name>
    <dbReference type="NCBI Taxonomy" id="53633"/>
    <lineage>
        <taxon>Bacteria</taxon>
        <taxon>Bacillati</taxon>
        <taxon>Bacillota</taxon>
        <taxon>Clostridia</taxon>
        <taxon>Eubacteriales</taxon>
        <taxon>Clostridiales Family XVII. Incertae Sedis</taxon>
        <taxon>Sulfobacillus</taxon>
    </lineage>
</organism>
<evidence type="ECO:0000313" key="7">
    <source>
        <dbReference type="Proteomes" id="UP000241848"/>
    </source>
</evidence>
<gene>
    <name evidence="6" type="ORF">C7B45_05330</name>
</gene>
<evidence type="ECO:0000259" key="4">
    <source>
        <dbReference type="Pfam" id="PF03241"/>
    </source>
</evidence>
<dbReference type="SUPFAM" id="SSF47203">
    <property type="entry name" value="Acyl-CoA dehydrogenase C-terminal domain-like"/>
    <property type="match status" value="1"/>
</dbReference>
<accession>A0A2T2WKW4</accession>
<dbReference type="InterPro" id="IPR024719">
    <property type="entry name" value="HpaB/PvcC/4-BUDH_C"/>
</dbReference>
<name>A0A2T2WKW4_9FIRM</name>
<dbReference type="InterPro" id="IPR004925">
    <property type="entry name" value="HpaB/PvcC/4-BUDH"/>
</dbReference>
<keyword evidence="2" id="KW-0274">FAD</keyword>
<feature type="domain" description="HpaB/PvcC/4-BUDH C-terminal" evidence="4">
    <location>
        <begin position="276"/>
        <end position="473"/>
    </location>
</feature>
<evidence type="ECO:0000256" key="2">
    <source>
        <dbReference type="ARBA" id="ARBA00022827"/>
    </source>
</evidence>
<protein>
    <submittedName>
        <fullName evidence="6">Gamma-aminobutyrate dehydratase</fullName>
    </submittedName>
</protein>
<dbReference type="EMBL" id="PXYV01000011">
    <property type="protein sequence ID" value="PSR22889.1"/>
    <property type="molecule type" value="Genomic_DNA"/>
</dbReference>
<dbReference type="Gene3D" id="1.20.140.10">
    <property type="entry name" value="Butyryl-CoA Dehydrogenase, subunit A, domain 3"/>
    <property type="match status" value="1"/>
</dbReference>
<dbReference type="InterPro" id="IPR046373">
    <property type="entry name" value="Acyl-CoA_Oxase/DH_mid-dom_sf"/>
</dbReference>
<sequence>MLQEETTYYESLNDGRRVFYRGELVPNVVTHPVLGKAIHHAAVDFRMAHDPKYHDLAVVDGLNPYSRYYHKPQSTADLKQRRDLIAEGTRLGGTVVPLIHEIGTDALFGLMEATYALDRSQGTHYYPRVQQFWENARDNDWALAVAQTDVKGDRSRRPAEQPNPDAYVHIVRRSDEGIWVRGTKVHTSVAINAQWLIVLPTREMRAGDADYAVAFVVPINTPGLTLIASPYLGQPLNPREHPLSAHHKMVETVTYFDDVFVPWDFVFLAGESAAAGTLAKAFVEFHRFTAVSYKLPLLDALLGTASLLARYNGVHRARHIQAALSDLVIYAMTVRALLDNAADRGEAIEPGLFRPHIPLVNLAKYHFAQGLHQAFHHVQDIAGGLLVTPPAAEDWDHPELSPLLETAFSGQNVTGADRMRAIYLASDLVASDLAAYHLVLAVHAEGSIEAERMTIVRGFNWTLAEDEARRLAGIDRHTIDEGVSS</sequence>
<dbReference type="AlphaFoldDB" id="A0A2T2WKW4"/>
<dbReference type="InterPro" id="IPR036250">
    <property type="entry name" value="AcylCo_DH-like_C"/>
</dbReference>
<dbReference type="Gene3D" id="1.10.3140.10">
    <property type="entry name" value="4-hydroxybutyryl-coa dehydratase, domain 1"/>
    <property type="match status" value="1"/>
</dbReference>
<dbReference type="SUPFAM" id="SSF56645">
    <property type="entry name" value="Acyl-CoA dehydrogenase NM domain-like"/>
    <property type="match status" value="1"/>
</dbReference>